<accession>A0A9P6IX17</accession>
<evidence type="ECO:0000313" key="2">
    <source>
        <dbReference type="Proteomes" id="UP000749646"/>
    </source>
</evidence>
<reference evidence="1" key="1">
    <citation type="journal article" date="2020" name="Fungal Divers.">
        <title>Resolving the Mortierellaceae phylogeny through synthesis of multi-gene phylogenetics and phylogenomics.</title>
        <authorList>
            <person name="Vandepol N."/>
            <person name="Liber J."/>
            <person name="Desiro A."/>
            <person name="Na H."/>
            <person name="Kennedy M."/>
            <person name="Barry K."/>
            <person name="Grigoriev I.V."/>
            <person name="Miller A.N."/>
            <person name="O'Donnell K."/>
            <person name="Stajich J.E."/>
            <person name="Bonito G."/>
        </authorList>
    </citation>
    <scope>NUCLEOTIDE SEQUENCE</scope>
    <source>
        <strain evidence="1">MES-2147</strain>
    </source>
</reference>
<gene>
    <name evidence="1" type="ORF">BGZ65_006116</name>
</gene>
<sequence>MDNSNTNPFNKSSKSGSRNAMEFLNTLVAAFSSPYDRNDGNHTDRLLGQVIEDVDLNSLFRRLRYK</sequence>
<proteinExistence type="predicted"/>
<keyword evidence="2" id="KW-1185">Reference proteome</keyword>
<protein>
    <submittedName>
        <fullName evidence="1">Uncharacterized protein</fullName>
    </submittedName>
</protein>
<name>A0A9P6IX17_9FUNG</name>
<dbReference type="AlphaFoldDB" id="A0A9P6IX17"/>
<dbReference type="Proteomes" id="UP000749646">
    <property type="component" value="Unassembled WGS sequence"/>
</dbReference>
<dbReference type="EMBL" id="JAAAHW010007106">
    <property type="protein sequence ID" value="KAF9951179.1"/>
    <property type="molecule type" value="Genomic_DNA"/>
</dbReference>
<evidence type="ECO:0000313" key="1">
    <source>
        <dbReference type="EMBL" id="KAF9951179.1"/>
    </source>
</evidence>
<organism evidence="1 2">
    <name type="scientific">Modicella reniformis</name>
    <dbReference type="NCBI Taxonomy" id="1440133"/>
    <lineage>
        <taxon>Eukaryota</taxon>
        <taxon>Fungi</taxon>
        <taxon>Fungi incertae sedis</taxon>
        <taxon>Mucoromycota</taxon>
        <taxon>Mortierellomycotina</taxon>
        <taxon>Mortierellomycetes</taxon>
        <taxon>Mortierellales</taxon>
        <taxon>Mortierellaceae</taxon>
        <taxon>Modicella</taxon>
    </lineage>
</organism>
<comment type="caution">
    <text evidence="1">The sequence shown here is derived from an EMBL/GenBank/DDBJ whole genome shotgun (WGS) entry which is preliminary data.</text>
</comment>
<feature type="non-terminal residue" evidence="1">
    <location>
        <position position="66"/>
    </location>
</feature>